<evidence type="ECO:0000256" key="4">
    <source>
        <dbReference type="SAM" id="SignalP"/>
    </source>
</evidence>
<dbReference type="KEGG" id="dpp:DICPUDRAFT_51110"/>
<evidence type="ECO:0000313" key="6">
    <source>
        <dbReference type="EMBL" id="EGC29744.1"/>
    </source>
</evidence>
<dbReference type="Proteomes" id="UP000001064">
    <property type="component" value="Unassembled WGS sequence"/>
</dbReference>
<dbReference type="RefSeq" id="XP_003293737.1">
    <property type="nucleotide sequence ID" value="XM_003293689.1"/>
</dbReference>
<dbReference type="InParanoid" id="F1A241"/>
<dbReference type="eggNOG" id="ENOG502RIQ6">
    <property type="taxonomic scope" value="Eukaryota"/>
</dbReference>
<dbReference type="Pfam" id="PF03489">
    <property type="entry name" value="SapB_2"/>
    <property type="match status" value="1"/>
</dbReference>
<organism evidence="6 7">
    <name type="scientific">Dictyostelium purpureum</name>
    <name type="common">Slime mold</name>
    <dbReference type="NCBI Taxonomy" id="5786"/>
    <lineage>
        <taxon>Eukaryota</taxon>
        <taxon>Amoebozoa</taxon>
        <taxon>Evosea</taxon>
        <taxon>Eumycetozoa</taxon>
        <taxon>Dictyostelia</taxon>
        <taxon>Dictyosteliales</taxon>
        <taxon>Dictyosteliaceae</taxon>
        <taxon>Dictyostelium</taxon>
    </lineage>
</organism>
<dbReference type="PANTHER" id="PTHR11480:SF53">
    <property type="entry name" value="SAPOSIN B DOMAIN-CONTAINING PROTEIN"/>
    <property type="match status" value="1"/>
</dbReference>
<dbReference type="AlphaFoldDB" id="F1A241"/>
<reference evidence="7" key="1">
    <citation type="journal article" date="2011" name="Genome Biol.">
        <title>Comparative genomics of the social amoebae Dictyostelium discoideum and Dictyostelium purpureum.</title>
        <authorList>
            <consortium name="US DOE Joint Genome Institute (JGI-PGF)"/>
            <person name="Sucgang R."/>
            <person name="Kuo A."/>
            <person name="Tian X."/>
            <person name="Salerno W."/>
            <person name="Parikh A."/>
            <person name="Feasley C.L."/>
            <person name="Dalin E."/>
            <person name="Tu H."/>
            <person name="Huang E."/>
            <person name="Barry K."/>
            <person name="Lindquist E."/>
            <person name="Shapiro H."/>
            <person name="Bruce D."/>
            <person name="Schmutz J."/>
            <person name="Salamov A."/>
            <person name="Fey P."/>
            <person name="Gaudet P."/>
            <person name="Anjard C."/>
            <person name="Babu M.M."/>
            <person name="Basu S."/>
            <person name="Bushmanova Y."/>
            <person name="van der Wel H."/>
            <person name="Katoh-Kurasawa M."/>
            <person name="Dinh C."/>
            <person name="Coutinho P.M."/>
            <person name="Saito T."/>
            <person name="Elias M."/>
            <person name="Schaap P."/>
            <person name="Kay R.R."/>
            <person name="Henrissat B."/>
            <person name="Eichinger L."/>
            <person name="Rivero F."/>
            <person name="Putnam N.H."/>
            <person name="West C.M."/>
            <person name="Loomis W.F."/>
            <person name="Chisholm R.L."/>
            <person name="Shaulsky G."/>
            <person name="Strassmann J.E."/>
            <person name="Queller D.C."/>
            <person name="Kuspa A."/>
            <person name="Grigoriev I.V."/>
        </authorList>
    </citation>
    <scope>NUCLEOTIDE SEQUENCE [LARGE SCALE GENOMIC DNA]</scope>
    <source>
        <strain evidence="7">QSDP1</strain>
    </source>
</reference>
<proteinExistence type="predicted"/>
<protein>
    <recommendedName>
        <fullName evidence="5">Saposin B-type domain-containing protein</fullName>
    </recommendedName>
</protein>
<keyword evidence="4" id="KW-0732">Signal</keyword>
<keyword evidence="1" id="KW-1015">Disulfide bond</keyword>
<dbReference type="SUPFAM" id="SSF47862">
    <property type="entry name" value="Saposin"/>
    <property type="match status" value="1"/>
</dbReference>
<evidence type="ECO:0000256" key="1">
    <source>
        <dbReference type="ARBA" id="ARBA00023157"/>
    </source>
</evidence>
<gene>
    <name evidence="6" type="ORF">DICPUDRAFT_51110</name>
</gene>
<dbReference type="PROSITE" id="PS50015">
    <property type="entry name" value="SAP_B"/>
    <property type="match status" value="1"/>
</dbReference>
<accession>F1A241</accession>
<dbReference type="FunCoup" id="F1A241">
    <property type="interactions" value="397"/>
</dbReference>
<evidence type="ECO:0000313" key="7">
    <source>
        <dbReference type="Proteomes" id="UP000001064"/>
    </source>
</evidence>
<dbReference type="VEuPathDB" id="AmoebaDB:DICPUDRAFT_51110"/>
<evidence type="ECO:0000256" key="2">
    <source>
        <dbReference type="ARBA" id="ARBA00023180"/>
    </source>
</evidence>
<evidence type="ECO:0000259" key="5">
    <source>
        <dbReference type="PROSITE" id="PS50015"/>
    </source>
</evidence>
<keyword evidence="7" id="KW-1185">Reference proteome</keyword>
<dbReference type="Gene3D" id="1.10.225.10">
    <property type="entry name" value="Saposin-like"/>
    <property type="match status" value="1"/>
</dbReference>
<dbReference type="InterPro" id="IPR008139">
    <property type="entry name" value="SaposinB_dom"/>
</dbReference>
<dbReference type="GeneID" id="10505050"/>
<dbReference type="InterPro" id="IPR008138">
    <property type="entry name" value="SapB_2"/>
</dbReference>
<dbReference type="SMART" id="SM00741">
    <property type="entry name" value="SapB"/>
    <property type="match status" value="1"/>
</dbReference>
<dbReference type="GO" id="GO:0005615">
    <property type="term" value="C:extracellular space"/>
    <property type="evidence" value="ECO:0000318"/>
    <property type="project" value="GO_Central"/>
</dbReference>
<evidence type="ECO:0000256" key="3">
    <source>
        <dbReference type="SAM" id="MobiDB-lite"/>
    </source>
</evidence>
<feature type="chain" id="PRO_5003264043" description="Saposin B-type domain-containing protein" evidence="4">
    <location>
        <begin position="23"/>
        <end position="156"/>
    </location>
</feature>
<feature type="signal peptide" evidence="4">
    <location>
        <begin position="1"/>
        <end position="22"/>
    </location>
</feature>
<dbReference type="InterPro" id="IPR051428">
    <property type="entry name" value="Sphingo_Act-Surfact_Prot"/>
</dbReference>
<dbReference type="EMBL" id="GL871396">
    <property type="protein sequence ID" value="EGC29744.1"/>
    <property type="molecule type" value="Genomic_DNA"/>
</dbReference>
<feature type="domain" description="Saposin B-type" evidence="5">
    <location>
        <begin position="31"/>
        <end position="113"/>
    </location>
</feature>
<sequence length="156" mass="17266">MKFTIAVVFSILLLTFITSTLAFQKDSFKASTVSCDLCEFTVGGAEYLIKNLSLSQQEVDAELQKICTIVPANMTKECKFFMLFTGPLITSALIKGENPETLCTTYKFCAPETPSPTPTKAALQSLIGNDNHDLKPHANKNNNNNHHKDLKIKLNH</sequence>
<keyword evidence="2" id="KW-0325">Glycoprotein</keyword>
<dbReference type="OrthoDB" id="69496at2759"/>
<feature type="region of interest" description="Disordered" evidence="3">
    <location>
        <begin position="130"/>
        <end position="156"/>
    </location>
</feature>
<dbReference type="PANTHER" id="PTHR11480">
    <property type="entry name" value="SAPOSIN-RELATED"/>
    <property type="match status" value="1"/>
</dbReference>
<name>F1A241_DICPU</name>
<dbReference type="InterPro" id="IPR011001">
    <property type="entry name" value="Saposin-like"/>
</dbReference>